<dbReference type="GO" id="GO:0045892">
    <property type="term" value="P:negative regulation of DNA-templated transcription"/>
    <property type="evidence" value="ECO:0007669"/>
    <property type="project" value="TreeGrafter"/>
</dbReference>
<keyword evidence="1" id="KW-0805">Transcription regulation</keyword>
<dbReference type="AlphaFoldDB" id="A0A1E2V6H9"/>
<dbReference type="Gene3D" id="1.10.10.10">
    <property type="entry name" value="Winged helix-like DNA-binding domain superfamily/Winged helix DNA-binding domain"/>
    <property type="match status" value="1"/>
</dbReference>
<dbReference type="PANTHER" id="PTHR44846:SF1">
    <property type="entry name" value="MANNOSYL-D-GLYCERATE TRANSPORT_METABOLISM SYSTEM REPRESSOR MNGR-RELATED"/>
    <property type="match status" value="1"/>
</dbReference>
<dbReference type="EMBL" id="MDTQ01000001">
    <property type="protein sequence ID" value="ODC02591.1"/>
    <property type="molecule type" value="Genomic_DNA"/>
</dbReference>
<keyword evidence="3" id="KW-0804">Transcription</keyword>
<evidence type="ECO:0000256" key="1">
    <source>
        <dbReference type="ARBA" id="ARBA00023015"/>
    </source>
</evidence>
<dbReference type="InterPro" id="IPR000524">
    <property type="entry name" value="Tscrpt_reg_HTH_GntR"/>
</dbReference>
<gene>
    <name evidence="5" type="ORF">BFW38_02540</name>
</gene>
<evidence type="ECO:0000313" key="6">
    <source>
        <dbReference type="Proteomes" id="UP000094291"/>
    </source>
</evidence>
<evidence type="ECO:0000313" key="5">
    <source>
        <dbReference type="EMBL" id="ODC02591.1"/>
    </source>
</evidence>
<dbReference type="InterPro" id="IPR011663">
    <property type="entry name" value="UTRA"/>
</dbReference>
<dbReference type="SUPFAM" id="SSF64288">
    <property type="entry name" value="Chorismate lyase-like"/>
    <property type="match status" value="1"/>
</dbReference>
<evidence type="ECO:0000256" key="3">
    <source>
        <dbReference type="ARBA" id="ARBA00023163"/>
    </source>
</evidence>
<dbReference type="FunFam" id="1.10.10.10:FF:000079">
    <property type="entry name" value="GntR family transcriptional regulator"/>
    <property type="match status" value="1"/>
</dbReference>
<dbReference type="CDD" id="cd07377">
    <property type="entry name" value="WHTH_GntR"/>
    <property type="match status" value="1"/>
</dbReference>
<dbReference type="SUPFAM" id="SSF46785">
    <property type="entry name" value="Winged helix' DNA-binding domain"/>
    <property type="match status" value="1"/>
</dbReference>
<dbReference type="InterPro" id="IPR028978">
    <property type="entry name" value="Chorismate_lyase_/UTRA_dom_sf"/>
</dbReference>
<feature type="domain" description="HTH gntR-type" evidence="4">
    <location>
        <begin position="11"/>
        <end position="79"/>
    </location>
</feature>
<dbReference type="InterPro" id="IPR036390">
    <property type="entry name" value="WH_DNA-bd_sf"/>
</dbReference>
<reference evidence="5 6" key="1">
    <citation type="submission" date="2016-08" db="EMBL/GenBank/DDBJ databases">
        <authorList>
            <person name="Seilhamer J.J."/>
        </authorList>
    </citation>
    <scope>NUCLEOTIDE SEQUENCE [LARGE SCALE GENOMIC DNA]</scope>
    <source>
        <strain evidence="5 6">PH27A</strain>
    </source>
</reference>
<evidence type="ECO:0000256" key="2">
    <source>
        <dbReference type="ARBA" id="ARBA00023125"/>
    </source>
</evidence>
<dbReference type="GO" id="GO:0003700">
    <property type="term" value="F:DNA-binding transcription factor activity"/>
    <property type="evidence" value="ECO:0007669"/>
    <property type="project" value="InterPro"/>
</dbReference>
<sequence>MKITSSSDSRLPLYQRLSDEWLAKIASGEWQPGEAIPTEAELTQHYGVAVGTVRKAIDCLVNDGLLERNQGRGTFVRRPQFDASFFRFFRQLPATGEQGIPESHILSNRITAPSATVRHALELDADEKVVHLKRLRTIRNGRRFYEDIWLPAKAFHRLAELQPDEFDPLLYPFYEAQCGQIIASAQETLSISTAHDEVAERLQLAEGTPTVRVERIARGYNRKPLEYRIAQGPTEGFRYQIDIN</sequence>
<dbReference type="InterPro" id="IPR050679">
    <property type="entry name" value="Bact_HTH_transcr_reg"/>
</dbReference>
<dbReference type="GO" id="GO:0003677">
    <property type="term" value="F:DNA binding"/>
    <property type="evidence" value="ECO:0007669"/>
    <property type="project" value="UniProtKB-KW"/>
</dbReference>
<dbReference type="Pfam" id="PF00392">
    <property type="entry name" value="GntR"/>
    <property type="match status" value="1"/>
</dbReference>
<dbReference type="PROSITE" id="PS50949">
    <property type="entry name" value="HTH_GNTR"/>
    <property type="match status" value="1"/>
</dbReference>
<keyword evidence="2" id="KW-0238">DNA-binding</keyword>
<dbReference type="RefSeq" id="WP_068996976.1">
    <property type="nucleotide sequence ID" value="NZ_MDTQ01000001.1"/>
</dbReference>
<dbReference type="InterPro" id="IPR036388">
    <property type="entry name" value="WH-like_DNA-bd_sf"/>
</dbReference>
<proteinExistence type="predicted"/>
<name>A0A1E2V6H9_9GAMM</name>
<dbReference type="PANTHER" id="PTHR44846">
    <property type="entry name" value="MANNOSYL-D-GLYCERATE TRANSPORT/METABOLISM SYSTEM REPRESSOR MNGR-RELATED"/>
    <property type="match status" value="1"/>
</dbReference>
<dbReference type="OrthoDB" id="7173258at2"/>
<comment type="caution">
    <text evidence="5">The sequence shown here is derived from an EMBL/GenBank/DDBJ whole genome shotgun (WGS) entry which is preliminary data.</text>
</comment>
<dbReference type="SMART" id="SM00345">
    <property type="entry name" value="HTH_GNTR"/>
    <property type="match status" value="1"/>
</dbReference>
<accession>A0A1E2V6H9</accession>
<keyword evidence="6" id="KW-1185">Reference proteome</keyword>
<evidence type="ECO:0000259" key="4">
    <source>
        <dbReference type="PROSITE" id="PS50949"/>
    </source>
</evidence>
<dbReference type="Proteomes" id="UP000094291">
    <property type="component" value="Unassembled WGS sequence"/>
</dbReference>
<dbReference type="SMART" id="SM00866">
    <property type="entry name" value="UTRA"/>
    <property type="match status" value="1"/>
</dbReference>
<organism evidence="5 6">
    <name type="scientific">Terasakiispira papahanaumokuakeensis</name>
    <dbReference type="NCBI Taxonomy" id="197479"/>
    <lineage>
        <taxon>Bacteria</taxon>
        <taxon>Pseudomonadati</taxon>
        <taxon>Pseudomonadota</taxon>
        <taxon>Gammaproteobacteria</taxon>
        <taxon>Oceanospirillales</taxon>
        <taxon>Terasakiispira</taxon>
    </lineage>
</organism>
<protein>
    <submittedName>
        <fullName evidence="5">GntR family transcriptional regulator</fullName>
    </submittedName>
</protein>
<dbReference type="STRING" id="197479.BFW38_02540"/>
<dbReference type="Gene3D" id="3.40.1410.10">
    <property type="entry name" value="Chorismate lyase-like"/>
    <property type="match status" value="1"/>
</dbReference>
<dbReference type="Pfam" id="PF07702">
    <property type="entry name" value="UTRA"/>
    <property type="match status" value="1"/>
</dbReference>